<name>A0ACB9XRH2_CHAAC</name>
<gene>
    <name evidence="1" type="ORF">KUCAC02_023487</name>
</gene>
<comment type="caution">
    <text evidence="1">The sequence shown here is derived from an EMBL/GenBank/DDBJ whole genome shotgun (WGS) entry which is preliminary data.</text>
</comment>
<feature type="non-terminal residue" evidence="1">
    <location>
        <position position="52"/>
    </location>
</feature>
<dbReference type="EMBL" id="CM043788">
    <property type="protein sequence ID" value="KAI4829446.1"/>
    <property type="molecule type" value="Genomic_DNA"/>
</dbReference>
<protein>
    <submittedName>
        <fullName evidence="1">Uncharacterized protein</fullName>
    </submittedName>
</protein>
<evidence type="ECO:0000313" key="1">
    <source>
        <dbReference type="EMBL" id="KAI4829446.1"/>
    </source>
</evidence>
<sequence>SLYELHKLLTASIEQQLPIQGEDSHHAPPHPPHWPELLMTGCQPPCKMQILW</sequence>
<feature type="non-terminal residue" evidence="1">
    <location>
        <position position="1"/>
    </location>
</feature>
<evidence type="ECO:0000313" key="2">
    <source>
        <dbReference type="Proteomes" id="UP001057452"/>
    </source>
</evidence>
<keyword evidence="2" id="KW-1185">Reference proteome</keyword>
<proteinExistence type="predicted"/>
<organism evidence="1 2">
    <name type="scientific">Chaenocephalus aceratus</name>
    <name type="common">Blackfin icefish</name>
    <name type="synonym">Chaenichthys aceratus</name>
    <dbReference type="NCBI Taxonomy" id="36190"/>
    <lineage>
        <taxon>Eukaryota</taxon>
        <taxon>Metazoa</taxon>
        <taxon>Chordata</taxon>
        <taxon>Craniata</taxon>
        <taxon>Vertebrata</taxon>
        <taxon>Euteleostomi</taxon>
        <taxon>Actinopterygii</taxon>
        <taxon>Neopterygii</taxon>
        <taxon>Teleostei</taxon>
        <taxon>Neoteleostei</taxon>
        <taxon>Acanthomorphata</taxon>
        <taxon>Eupercaria</taxon>
        <taxon>Perciformes</taxon>
        <taxon>Notothenioidei</taxon>
        <taxon>Channichthyidae</taxon>
        <taxon>Chaenocephalus</taxon>
    </lineage>
</organism>
<accession>A0ACB9XRH2</accession>
<reference evidence="1" key="1">
    <citation type="submission" date="2022-05" db="EMBL/GenBank/DDBJ databases">
        <title>Chromosome-level genome of Chaenocephalus aceratus.</title>
        <authorList>
            <person name="Park H."/>
        </authorList>
    </citation>
    <scope>NUCLEOTIDE SEQUENCE</scope>
    <source>
        <strain evidence="1">KU_202001</strain>
    </source>
</reference>
<dbReference type="Proteomes" id="UP001057452">
    <property type="component" value="Chromosome 4"/>
</dbReference>